<comment type="caution">
    <text evidence="2">The sequence shown here is derived from an EMBL/GenBank/DDBJ whole genome shotgun (WGS) entry which is preliminary data.</text>
</comment>
<dbReference type="AlphaFoldDB" id="A0AAD4BSL7"/>
<proteinExistence type="predicted"/>
<feature type="region of interest" description="Disordered" evidence="1">
    <location>
        <begin position="1"/>
        <end position="171"/>
    </location>
</feature>
<feature type="compositionally biased region" description="Pro residues" evidence="1">
    <location>
        <begin position="155"/>
        <end position="169"/>
    </location>
</feature>
<evidence type="ECO:0000313" key="2">
    <source>
        <dbReference type="EMBL" id="KAF8438656.1"/>
    </source>
</evidence>
<organism evidence="2 3">
    <name type="scientific">Boletus edulis BED1</name>
    <dbReference type="NCBI Taxonomy" id="1328754"/>
    <lineage>
        <taxon>Eukaryota</taxon>
        <taxon>Fungi</taxon>
        <taxon>Dikarya</taxon>
        <taxon>Basidiomycota</taxon>
        <taxon>Agaricomycotina</taxon>
        <taxon>Agaricomycetes</taxon>
        <taxon>Agaricomycetidae</taxon>
        <taxon>Boletales</taxon>
        <taxon>Boletineae</taxon>
        <taxon>Boletaceae</taxon>
        <taxon>Boletoideae</taxon>
        <taxon>Boletus</taxon>
    </lineage>
</organism>
<gene>
    <name evidence="2" type="ORF">L210DRAFT_3761509</name>
</gene>
<keyword evidence="3" id="KW-1185">Reference proteome</keyword>
<feature type="compositionally biased region" description="Pro residues" evidence="1">
    <location>
        <begin position="135"/>
        <end position="145"/>
    </location>
</feature>
<evidence type="ECO:0000313" key="3">
    <source>
        <dbReference type="Proteomes" id="UP001194468"/>
    </source>
</evidence>
<accession>A0AAD4BSL7</accession>
<name>A0AAD4BSL7_BOLED</name>
<protein>
    <submittedName>
        <fullName evidence="2">Uncharacterized protein</fullName>
    </submittedName>
</protein>
<feature type="compositionally biased region" description="Basic and acidic residues" evidence="1">
    <location>
        <begin position="211"/>
        <end position="232"/>
    </location>
</feature>
<feature type="compositionally biased region" description="Basic and acidic residues" evidence="1">
    <location>
        <begin position="1"/>
        <end position="10"/>
    </location>
</feature>
<dbReference type="Proteomes" id="UP001194468">
    <property type="component" value="Unassembled WGS sequence"/>
</dbReference>
<feature type="region of interest" description="Disordered" evidence="1">
    <location>
        <begin position="206"/>
        <end position="232"/>
    </location>
</feature>
<evidence type="ECO:0000256" key="1">
    <source>
        <dbReference type="SAM" id="MobiDB-lite"/>
    </source>
</evidence>
<dbReference type="EMBL" id="WHUW01000016">
    <property type="protein sequence ID" value="KAF8438656.1"/>
    <property type="molecule type" value="Genomic_DNA"/>
</dbReference>
<sequence>MCPVRMDRPPKKPRLLQGPDGFAKSKPTSRYKPPESITNFVSAFDGPVKSTASPSRKKPVSVAAHDRPRNPFVDFDVPREPEAGPSKPSVPKRQLKHASFAHPPRAAKADHDKPLPSLKVLHPPPPCEKPRSILKPPPLPIPPLTKPSAPLKHLAPPPMPSSHRPPSPVKPMKTIRTTNVAQATDPTKEGTGAELLSIFLQQHGHTFTSSTERERQRGVMVSPDKRSRTKDPTFVRGGLAERVQHRIGCAKTDFVLWRRQVEQKLACGTKLTSDMVLRILRVLDVAHVPERSRCARATGPRAGLALCRLTRRHAFVSGDLTLGTYVVLFHFGPTHGGRSAVSSVDRFETGNDVMVWLPWHKVELVGAEACAGLLERVRALDTLTPPHSLLVVSRFCLVAP</sequence>
<reference evidence="2" key="2">
    <citation type="journal article" date="2020" name="Nat. Commun.">
        <title>Large-scale genome sequencing of mycorrhizal fungi provides insights into the early evolution of symbiotic traits.</title>
        <authorList>
            <person name="Miyauchi S."/>
            <person name="Kiss E."/>
            <person name="Kuo A."/>
            <person name="Drula E."/>
            <person name="Kohler A."/>
            <person name="Sanchez-Garcia M."/>
            <person name="Morin E."/>
            <person name="Andreopoulos B."/>
            <person name="Barry K.W."/>
            <person name="Bonito G."/>
            <person name="Buee M."/>
            <person name="Carver A."/>
            <person name="Chen C."/>
            <person name="Cichocki N."/>
            <person name="Clum A."/>
            <person name="Culley D."/>
            <person name="Crous P.W."/>
            <person name="Fauchery L."/>
            <person name="Girlanda M."/>
            <person name="Hayes R.D."/>
            <person name="Keri Z."/>
            <person name="LaButti K."/>
            <person name="Lipzen A."/>
            <person name="Lombard V."/>
            <person name="Magnuson J."/>
            <person name="Maillard F."/>
            <person name="Murat C."/>
            <person name="Nolan M."/>
            <person name="Ohm R.A."/>
            <person name="Pangilinan J."/>
            <person name="Pereira M.F."/>
            <person name="Perotto S."/>
            <person name="Peter M."/>
            <person name="Pfister S."/>
            <person name="Riley R."/>
            <person name="Sitrit Y."/>
            <person name="Stielow J.B."/>
            <person name="Szollosi G."/>
            <person name="Zifcakova L."/>
            <person name="Stursova M."/>
            <person name="Spatafora J.W."/>
            <person name="Tedersoo L."/>
            <person name="Vaario L.M."/>
            <person name="Yamada A."/>
            <person name="Yan M."/>
            <person name="Wang P."/>
            <person name="Xu J."/>
            <person name="Bruns T."/>
            <person name="Baldrian P."/>
            <person name="Vilgalys R."/>
            <person name="Dunand C."/>
            <person name="Henrissat B."/>
            <person name="Grigoriev I.V."/>
            <person name="Hibbett D."/>
            <person name="Nagy L.G."/>
            <person name="Martin F.M."/>
        </authorList>
    </citation>
    <scope>NUCLEOTIDE SEQUENCE</scope>
    <source>
        <strain evidence="2">BED1</strain>
    </source>
</reference>
<reference evidence="2" key="1">
    <citation type="submission" date="2019-10" db="EMBL/GenBank/DDBJ databases">
        <authorList>
            <consortium name="DOE Joint Genome Institute"/>
            <person name="Kuo A."/>
            <person name="Miyauchi S."/>
            <person name="Kiss E."/>
            <person name="Drula E."/>
            <person name="Kohler A."/>
            <person name="Sanchez-Garcia M."/>
            <person name="Andreopoulos B."/>
            <person name="Barry K.W."/>
            <person name="Bonito G."/>
            <person name="Buee M."/>
            <person name="Carver A."/>
            <person name="Chen C."/>
            <person name="Cichocki N."/>
            <person name="Clum A."/>
            <person name="Culley D."/>
            <person name="Crous P.W."/>
            <person name="Fauchery L."/>
            <person name="Girlanda M."/>
            <person name="Hayes R."/>
            <person name="Keri Z."/>
            <person name="LaButti K."/>
            <person name="Lipzen A."/>
            <person name="Lombard V."/>
            <person name="Magnuson J."/>
            <person name="Maillard F."/>
            <person name="Morin E."/>
            <person name="Murat C."/>
            <person name="Nolan M."/>
            <person name="Ohm R."/>
            <person name="Pangilinan J."/>
            <person name="Pereira M."/>
            <person name="Perotto S."/>
            <person name="Peter M."/>
            <person name="Riley R."/>
            <person name="Sitrit Y."/>
            <person name="Stielow B."/>
            <person name="Szollosi G."/>
            <person name="Zifcakova L."/>
            <person name="Stursova M."/>
            <person name="Spatafora J.W."/>
            <person name="Tedersoo L."/>
            <person name="Vaario L.-M."/>
            <person name="Yamada A."/>
            <person name="Yan M."/>
            <person name="Wang P."/>
            <person name="Xu J."/>
            <person name="Bruns T."/>
            <person name="Baldrian P."/>
            <person name="Vilgalys R."/>
            <person name="Henrissat B."/>
            <person name="Grigoriev I.V."/>
            <person name="Hibbett D."/>
            <person name="Nagy L.G."/>
            <person name="Martin F.M."/>
        </authorList>
    </citation>
    <scope>NUCLEOTIDE SEQUENCE</scope>
    <source>
        <strain evidence="2">BED1</strain>
    </source>
</reference>